<organism evidence="4 5">
    <name type="scientific">Cellulophaga baltica</name>
    <dbReference type="NCBI Taxonomy" id="76594"/>
    <lineage>
        <taxon>Bacteria</taxon>
        <taxon>Pseudomonadati</taxon>
        <taxon>Bacteroidota</taxon>
        <taxon>Flavobacteriia</taxon>
        <taxon>Flavobacteriales</taxon>
        <taxon>Flavobacteriaceae</taxon>
        <taxon>Cellulophaga</taxon>
    </lineage>
</organism>
<dbReference type="PRINTS" id="PR00033">
    <property type="entry name" value="HTHASNC"/>
</dbReference>
<evidence type="ECO:0000256" key="2">
    <source>
        <dbReference type="ARBA" id="ARBA00023125"/>
    </source>
</evidence>
<evidence type="ECO:0000313" key="4">
    <source>
        <dbReference type="EMBL" id="SDE46167.1"/>
    </source>
</evidence>
<evidence type="ECO:0000313" key="5">
    <source>
        <dbReference type="Proteomes" id="UP000182114"/>
    </source>
</evidence>
<dbReference type="eggNOG" id="COG1522">
    <property type="taxonomic scope" value="Bacteria"/>
</dbReference>
<gene>
    <name evidence="4" type="ORF">SAMN04487992_101333</name>
</gene>
<dbReference type="EMBL" id="FNBD01000001">
    <property type="protein sequence ID" value="SDE46167.1"/>
    <property type="molecule type" value="Genomic_DNA"/>
</dbReference>
<dbReference type="SUPFAM" id="SSF54909">
    <property type="entry name" value="Dimeric alpha+beta barrel"/>
    <property type="match status" value="1"/>
</dbReference>
<dbReference type="Gene3D" id="3.30.70.920">
    <property type="match status" value="1"/>
</dbReference>
<keyword evidence="1" id="KW-0805">Transcription regulation</keyword>
<dbReference type="InterPro" id="IPR011991">
    <property type="entry name" value="ArsR-like_HTH"/>
</dbReference>
<dbReference type="InterPro" id="IPR036388">
    <property type="entry name" value="WH-like_DNA-bd_sf"/>
</dbReference>
<dbReference type="PANTHER" id="PTHR30154">
    <property type="entry name" value="LEUCINE-RESPONSIVE REGULATORY PROTEIN"/>
    <property type="match status" value="1"/>
</dbReference>
<dbReference type="AlphaFoldDB" id="A0A1G7D3S7"/>
<keyword evidence="5" id="KW-1185">Reference proteome</keyword>
<dbReference type="Pfam" id="PF01037">
    <property type="entry name" value="AsnC_trans_reg"/>
    <property type="match status" value="1"/>
</dbReference>
<evidence type="ECO:0000256" key="1">
    <source>
        <dbReference type="ARBA" id="ARBA00023015"/>
    </source>
</evidence>
<accession>A0A1G7D3S7</accession>
<dbReference type="InterPro" id="IPR011008">
    <property type="entry name" value="Dimeric_a/b-barrel"/>
</dbReference>
<sequence length="154" mass="17743">MKDKLDTVDYTLLKILSECAQMPFTEVAKKAKISPGTVHMRIKKMKDLEIIKGATLSIDYAKMDWNLTMFLGVFLKEIGLYKLVIEQLKRIPEVVQVNHTTGKYDIFVKMHARDSEHYRNVYQNAILTISGISAIETFISIEENVNRHISFCTE</sequence>
<dbReference type="PROSITE" id="PS50956">
    <property type="entry name" value="HTH_ASNC_2"/>
    <property type="match status" value="1"/>
</dbReference>
<dbReference type="GeneID" id="78060500"/>
<dbReference type="SMART" id="SM00344">
    <property type="entry name" value="HTH_ASNC"/>
    <property type="match status" value="1"/>
</dbReference>
<dbReference type="InterPro" id="IPR019887">
    <property type="entry name" value="Tscrpt_reg_AsnC/Lrp_C"/>
</dbReference>
<dbReference type="InterPro" id="IPR036390">
    <property type="entry name" value="WH_DNA-bd_sf"/>
</dbReference>
<reference evidence="5" key="1">
    <citation type="submission" date="2016-10" db="EMBL/GenBank/DDBJ databases">
        <authorList>
            <person name="Varghese N."/>
            <person name="Submissions S."/>
        </authorList>
    </citation>
    <scope>NUCLEOTIDE SEQUENCE [LARGE SCALE GENOMIC DNA]</scope>
    <source>
        <strain evidence="5">DSM 24729</strain>
    </source>
</reference>
<dbReference type="GO" id="GO:0006355">
    <property type="term" value="P:regulation of DNA-templated transcription"/>
    <property type="evidence" value="ECO:0007669"/>
    <property type="project" value="UniProtKB-ARBA"/>
</dbReference>
<dbReference type="InterPro" id="IPR019888">
    <property type="entry name" value="Tscrpt_reg_AsnC-like"/>
</dbReference>
<dbReference type="GO" id="GO:0043565">
    <property type="term" value="F:sequence-specific DNA binding"/>
    <property type="evidence" value="ECO:0007669"/>
    <property type="project" value="InterPro"/>
</dbReference>
<keyword evidence="2" id="KW-0238">DNA-binding</keyword>
<dbReference type="GO" id="GO:0005829">
    <property type="term" value="C:cytosol"/>
    <property type="evidence" value="ECO:0007669"/>
    <property type="project" value="TreeGrafter"/>
</dbReference>
<dbReference type="Gene3D" id="1.10.10.10">
    <property type="entry name" value="Winged helix-like DNA-binding domain superfamily/Winged helix DNA-binding domain"/>
    <property type="match status" value="1"/>
</dbReference>
<dbReference type="RefSeq" id="WP_029665109.1">
    <property type="nucleotide sequence ID" value="NZ_CANLMK010000001.1"/>
</dbReference>
<dbReference type="Pfam" id="PF13412">
    <property type="entry name" value="HTH_24"/>
    <property type="match status" value="1"/>
</dbReference>
<protein>
    <submittedName>
        <fullName evidence="4">Lrp/AsnC family transcriptional regulator, regulator for asnA, asnC and gidA</fullName>
    </submittedName>
</protein>
<dbReference type="InterPro" id="IPR000485">
    <property type="entry name" value="AsnC-type_HTH_dom"/>
</dbReference>
<dbReference type="SUPFAM" id="SSF46785">
    <property type="entry name" value="Winged helix' DNA-binding domain"/>
    <property type="match status" value="1"/>
</dbReference>
<dbReference type="CDD" id="cd00090">
    <property type="entry name" value="HTH_ARSR"/>
    <property type="match status" value="1"/>
</dbReference>
<dbReference type="GO" id="GO:0043200">
    <property type="term" value="P:response to amino acid"/>
    <property type="evidence" value="ECO:0007669"/>
    <property type="project" value="TreeGrafter"/>
</dbReference>
<keyword evidence="3" id="KW-0804">Transcription</keyword>
<proteinExistence type="predicted"/>
<name>A0A1G7D3S7_9FLAO</name>
<dbReference type="PANTHER" id="PTHR30154:SF34">
    <property type="entry name" value="TRANSCRIPTIONAL REGULATOR AZLB"/>
    <property type="match status" value="1"/>
</dbReference>
<dbReference type="Proteomes" id="UP000182114">
    <property type="component" value="Unassembled WGS sequence"/>
</dbReference>
<evidence type="ECO:0000256" key="3">
    <source>
        <dbReference type="ARBA" id="ARBA00023163"/>
    </source>
</evidence>